<accession>A0A8H5BL71</accession>
<evidence type="ECO:0000313" key="3">
    <source>
        <dbReference type="Proteomes" id="UP000567179"/>
    </source>
</evidence>
<name>A0A8H5BL71_9AGAR</name>
<dbReference type="AlphaFoldDB" id="A0A8H5BL71"/>
<dbReference type="Proteomes" id="UP000567179">
    <property type="component" value="Unassembled WGS sequence"/>
</dbReference>
<sequence>MDAQIPSTSPTLHDAIDSTGPLSEIRTEHRLLTLEARCLMRHVHKHLPEYPLTDIAFAFESNMHAVQRVIENNYYGRADTVGEISKCPLNRERLAAVNEFIDTYKPESDDESYDFETATPSKLLSKTRNGSSSQSSKPQSRRAPVAAGVKLSEPLSATATTSSSKKRKRASLSQDQLDTPGLASPKRVKLLTSGAFKATDAVHAHAAPSSRPRSRKASAKAVRNFFKKLYGGRRPSYVDGLIDAGLGIDEMLAFRNKDQTQIMQLLLSIKDLPSDLKDNENRFKFFSTLIVQSKENTKAWNQLLKPEEE</sequence>
<organism evidence="2 3">
    <name type="scientific">Psilocybe cf. subviscida</name>
    <dbReference type="NCBI Taxonomy" id="2480587"/>
    <lineage>
        <taxon>Eukaryota</taxon>
        <taxon>Fungi</taxon>
        <taxon>Dikarya</taxon>
        <taxon>Basidiomycota</taxon>
        <taxon>Agaricomycotina</taxon>
        <taxon>Agaricomycetes</taxon>
        <taxon>Agaricomycetidae</taxon>
        <taxon>Agaricales</taxon>
        <taxon>Agaricineae</taxon>
        <taxon>Strophariaceae</taxon>
        <taxon>Psilocybe</taxon>
    </lineage>
</organism>
<keyword evidence="3" id="KW-1185">Reference proteome</keyword>
<evidence type="ECO:0000256" key="1">
    <source>
        <dbReference type="SAM" id="MobiDB-lite"/>
    </source>
</evidence>
<comment type="caution">
    <text evidence="2">The sequence shown here is derived from an EMBL/GenBank/DDBJ whole genome shotgun (WGS) entry which is preliminary data.</text>
</comment>
<dbReference type="EMBL" id="JAACJJ010000015">
    <property type="protein sequence ID" value="KAF5325260.1"/>
    <property type="molecule type" value="Genomic_DNA"/>
</dbReference>
<proteinExistence type="predicted"/>
<feature type="region of interest" description="Disordered" evidence="1">
    <location>
        <begin position="108"/>
        <end position="184"/>
    </location>
</feature>
<gene>
    <name evidence="2" type="ORF">D9619_009520</name>
</gene>
<reference evidence="2 3" key="1">
    <citation type="journal article" date="2020" name="ISME J.">
        <title>Uncovering the hidden diversity of litter-decomposition mechanisms in mushroom-forming fungi.</title>
        <authorList>
            <person name="Floudas D."/>
            <person name="Bentzer J."/>
            <person name="Ahren D."/>
            <person name="Johansson T."/>
            <person name="Persson P."/>
            <person name="Tunlid A."/>
        </authorList>
    </citation>
    <scope>NUCLEOTIDE SEQUENCE [LARGE SCALE GENOMIC DNA]</scope>
    <source>
        <strain evidence="2 3">CBS 101986</strain>
    </source>
</reference>
<protein>
    <submittedName>
        <fullName evidence="2">Uncharacterized protein</fullName>
    </submittedName>
</protein>
<feature type="compositionally biased region" description="Polar residues" evidence="1">
    <location>
        <begin position="118"/>
        <end position="130"/>
    </location>
</feature>
<evidence type="ECO:0000313" key="2">
    <source>
        <dbReference type="EMBL" id="KAF5325260.1"/>
    </source>
</evidence>